<gene>
    <name evidence="2" type="ORF">BN1708_004472</name>
    <name evidence="3" type="ORF">BN1723_014861</name>
    <name evidence="4" type="ORF">HYQ45_001352</name>
</gene>
<organism evidence="2 5">
    <name type="scientific">Verticillium longisporum</name>
    <name type="common">Verticillium dahliae var. longisporum</name>
    <dbReference type="NCBI Taxonomy" id="100787"/>
    <lineage>
        <taxon>Eukaryota</taxon>
        <taxon>Fungi</taxon>
        <taxon>Dikarya</taxon>
        <taxon>Ascomycota</taxon>
        <taxon>Pezizomycotina</taxon>
        <taxon>Sordariomycetes</taxon>
        <taxon>Hypocreomycetidae</taxon>
        <taxon>Glomerellales</taxon>
        <taxon>Plectosphaerellaceae</taxon>
        <taxon>Verticillium</taxon>
    </lineage>
</organism>
<dbReference type="InterPro" id="IPR014710">
    <property type="entry name" value="RmlC-like_jellyroll"/>
</dbReference>
<evidence type="ECO:0000313" key="5">
    <source>
        <dbReference type="Proteomes" id="UP000044602"/>
    </source>
</evidence>
<dbReference type="Gene3D" id="2.60.120.10">
    <property type="entry name" value="Jelly Rolls"/>
    <property type="match status" value="1"/>
</dbReference>
<dbReference type="PANTHER" id="PTHR36448:SF2">
    <property type="entry name" value="CUPIN TYPE-1 DOMAIN-CONTAINING PROTEIN"/>
    <property type="match status" value="1"/>
</dbReference>
<dbReference type="InterPro" id="IPR006045">
    <property type="entry name" value="Cupin_1"/>
</dbReference>
<accession>A0A0G4M0M5</accession>
<reference evidence="4" key="2">
    <citation type="journal article" date="2021" name="Mol. Plant Pathol.">
        <title>A 20-kb lineage-specific genomic region tames virulence in pathogenic amphidiploid Verticillium longisporum.</title>
        <authorList>
            <person name="Harting R."/>
            <person name="Starke J."/>
            <person name="Kusch H."/>
            <person name="Poggeler S."/>
            <person name="Maurus I."/>
            <person name="Schluter R."/>
            <person name="Landesfeind M."/>
            <person name="Bulla I."/>
            <person name="Nowrousian M."/>
            <person name="de Jonge R."/>
            <person name="Stahlhut G."/>
            <person name="Hoff K.J."/>
            <person name="Asshauer K.P."/>
            <person name="Thurmer A."/>
            <person name="Stanke M."/>
            <person name="Daniel R."/>
            <person name="Morgenstern B."/>
            <person name="Thomma B.P.H.J."/>
            <person name="Kronstad J.W."/>
            <person name="Braus-Stromeyer S.A."/>
            <person name="Braus G.H."/>
        </authorList>
    </citation>
    <scope>NUCLEOTIDE SEQUENCE</scope>
    <source>
        <strain evidence="4">Vl32</strain>
    </source>
</reference>
<dbReference type="InterPro" id="IPR011051">
    <property type="entry name" value="RmlC_Cupin_sf"/>
</dbReference>
<name>A0A0G4M0M5_VERLO</name>
<sequence>MAALKSQPEQYHIKPTAHCPNNVLPVLVYRDVLPRPHNEVTTSEALEKYGWEKRGTFGTIIIKHFHPNTHECYGVFQGSSELVFGAGGADDPAAGVTCRVYPGDVIVVPAGVAHASVPTVGKPKVKWDLDEDELHYKYIGVYPRDGPIWKVEYGKEEVPQNDPLIEEIALVDIPADDPISGPDGPLCQIWRAARQGKCSETF</sequence>
<proteinExistence type="predicted"/>
<dbReference type="Proteomes" id="UP000045706">
    <property type="component" value="Unassembled WGS sequence"/>
</dbReference>
<dbReference type="EMBL" id="JAEMWZ010000020">
    <property type="protein sequence ID" value="KAG7142280.1"/>
    <property type="molecule type" value="Genomic_DNA"/>
</dbReference>
<keyword evidence="5" id="KW-1185">Reference proteome</keyword>
<dbReference type="EMBL" id="CVQH01020529">
    <property type="protein sequence ID" value="CRK27809.1"/>
    <property type="molecule type" value="Genomic_DNA"/>
</dbReference>
<dbReference type="Pfam" id="PF00190">
    <property type="entry name" value="Cupin_1"/>
    <property type="match status" value="1"/>
</dbReference>
<evidence type="ECO:0000313" key="3">
    <source>
        <dbReference type="EMBL" id="CRK34468.1"/>
    </source>
</evidence>
<dbReference type="InterPro" id="IPR047121">
    <property type="entry name" value="YjiB-like"/>
</dbReference>
<dbReference type="CDD" id="cd02219">
    <property type="entry name" value="cupin_YjlB-like"/>
    <property type="match status" value="1"/>
</dbReference>
<evidence type="ECO:0000313" key="6">
    <source>
        <dbReference type="Proteomes" id="UP000045706"/>
    </source>
</evidence>
<dbReference type="Proteomes" id="UP000044602">
    <property type="component" value="Unassembled WGS sequence"/>
</dbReference>
<feature type="domain" description="Cupin type-1" evidence="1">
    <location>
        <begin position="64"/>
        <end position="117"/>
    </location>
</feature>
<dbReference type="PANTHER" id="PTHR36448">
    <property type="entry name" value="BLR7373 PROTEIN"/>
    <property type="match status" value="1"/>
</dbReference>
<evidence type="ECO:0000259" key="1">
    <source>
        <dbReference type="Pfam" id="PF00190"/>
    </source>
</evidence>
<dbReference type="OrthoDB" id="2446447at2759"/>
<reference evidence="5 6" key="1">
    <citation type="submission" date="2015-05" db="EMBL/GenBank/DDBJ databases">
        <authorList>
            <person name="Fogelqvist Johan"/>
        </authorList>
    </citation>
    <scope>NUCLEOTIDE SEQUENCE [LARGE SCALE GENOMIC DNA]</scope>
    <source>
        <strain evidence="2">VL1</strain>
        <strain evidence="3">VL2</strain>
    </source>
</reference>
<protein>
    <recommendedName>
        <fullName evidence="1">Cupin type-1 domain-containing protein</fullName>
    </recommendedName>
</protein>
<dbReference type="EMBL" id="CVQI01026669">
    <property type="protein sequence ID" value="CRK34468.1"/>
    <property type="molecule type" value="Genomic_DNA"/>
</dbReference>
<dbReference type="AlphaFoldDB" id="A0A0G4M0M5"/>
<dbReference type="SUPFAM" id="SSF51182">
    <property type="entry name" value="RmlC-like cupins"/>
    <property type="match status" value="1"/>
</dbReference>
<dbReference type="Proteomes" id="UP000689129">
    <property type="component" value="Unassembled WGS sequence"/>
</dbReference>
<evidence type="ECO:0000313" key="4">
    <source>
        <dbReference type="EMBL" id="KAG7142280.1"/>
    </source>
</evidence>
<evidence type="ECO:0000313" key="2">
    <source>
        <dbReference type="EMBL" id="CRK27809.1"/>
    </source>
</evidence>